<reference evidence="5 6" key="1">
    <citation type="submission" date="2013-08" db="EMBL/GenBank/DDBJ databases">
        <authorList>
            <person name="Weinstock G."/>
            <person name="Sodergren E."/>
            <person name="Wylie T."/>
            <person name="Fulton L."/>
            <person name="Fulton R."/>
            <person name="Fronick C."/>
            <person name="O'Laughlin M."/>
            <person name="Godfrey J."/>
            <person name="Miner T."/>
            <person name="Herter B."/>
            <person name="Appelbaum E."/>
            <person name="Cordes M."/>
            <person name="Lek S."/>
            <person name="Wollam A."/>
            <person name="Pepin K.H."/>
            <person name="Palsikar V.B."/>
            <person name="Mitreva M."/>
            <person name="Wilson R.K."/>
        </authorList>
    </citation>
    <scope>NUCLEOTIDE SEQUENCE [LARGE SCALE GENOMIC DNA]</scope>
    <source>
        <strain evidence="5 6">ATCC 12856</strain>
    </source>
</reference>
<dbReference type="Proteomes" id="UP000016511">
    <property type="component" value="Unassembled WGS sequence"/>
</dbReference>
<dbReference type="SUPFAM" id="SSF88659">
    <property type="entry name" value="Sigma3 and sigma4 domains of RNA polymerase sigma factors"/>
    <property type="match status" value="1"/>
</dbReference>
<proteinExistence type="inferred from homology"/>
<keyword evidence="6" id="KW-1185">Reference proteome</keyword>
<accession>U1X3R0</accession>
<sequence>MIISCKGFKLYTNFRTRGTEPMLEETTRLHLLYDFYGRLLKDRQRKYFEMYYRDDLSLGEIAEIEDISRQAVFEQVKRIARTLEEYERKLGLLARYEKRHALLEELQRELSMEAPQDSRAMKLTHELLALEMEID</sequence>
<dbReference type="EMBL" id="AWSJ01000162">
    <property type="protein sequence ID" value="ERI09178.1"/>
    <property type="molecule type" value="Genomic_DNA"/>
</dbReference>
<dbReference type="Pfam" id="PF04297">
    <property type="entry name" value="UPF0122"/>
    <property type="match status" value="1"/>
</dbReference>
<comment type="similarity">
    <text evidence="1 3">Belongs to the UPF0122 family.</text>
</comment>
<gene>
    <name evidence="5" type="ORF">HMPREF0083_02693</name>
</gene>
<dbReference type="PATRIC" id="fig|649747.3.peg.2434"/>
<dbReference type="eggNOG" id="COG2739">
    <property type="taxonomic scope" value="Bacteria"/>
</dbReference>
<organism evidence="5 6">
    <name type="scientific">Aneurinibacillus aneurinilyticus ATCC 12856</name>
    <dbReference type="NCBI Taxonomy" id="649747"/>
    <lineage>
        <taxon>Bacteria</taxon>
        <taxon>Bacillati</taxon>
        <taxon>Bacillota</taxon>
        <taxon>Bacilli</taxon>
        <taxon>Bacillales</taxon>
        <taxon>Paenibacillaceae</taxon>
        <taxon>Aneurinibacillus group</taxon>
        <taxon>Aneurinibacillus</taxon>
    </lineage>
</organism>
<name>U1X3R0_ANEAE</name>
<evidence type="ECO:0000313" key="5">
    <source>
        <dbReference type="EMBL" id="ERI09178.1"/>
    </source>
</evidence>
<keyword evidence="4" id="KW-0175">Coiled coil</keyword>
<dbReference type="InterPro" id="IPR036388">
    <property type="entry name" value="WH-like_DNA-bd_sf"/>
</dbReference>
<evidence type="ECO:0000256" key="1">
    <source>
        <dbReference type="ARBA" id="ARBA00008720"/>
    </source>
</evidence>
<dbReference type="InterPro" id="IPR007394">
    <property type="entry name" value="UPF0122"/>
</dbReference>
<dbReference type="Gene3D" id="1.10.10.10">
    <property type="entry name" value="Winged helix-like DNA-binding domain superfamily/Winged helix DNA-binding domain"/>
    <property type="match status" value="1"/>
</dbReference>
<dbReference type="PANTHER" id="PTHR40083">
    <property type="entry name" value="UPF0122 PROTEIN CBO2450/CLC_2298"/>
    <property type="match status" value="1"/>
</dbReference>
<dbReference type="HOGENOM" id="CLU_129218_0_1_9"/>
<comment type="function">
    <text evidence="2 3">Might take part in the signal recognition particle (SRP) pathway. This is inferred from the conservation of its genetic proximity to ftsY/ffh. May be a regulatory protein.</text>
</comment>
<evidence type="ECO:0000313" key="6">
    <source>
        <dbReference type="Proteomes" id="UP000016511"/>
    </source>
</evidence>
<evidence type="ECO:0000256" key="4">
    <source>
        <dbReference type="SAM" id="Coils"/>
    </source>
</evidence>
<dbReference type="PANTHER" id="PTHR40083:SF1">
    <property type="entry name" value="UPF0122 PROTEIN YLXM"/>
    <property type="match status" value="1"/>
</dbReference>
<dbReference type="InterPro" id="IPR054831">
    <property type="entry name" value="UPF0122_fam_protein"/>
</dbReference>
<protein>
    <recommendedName>
        <fullName evidence="3">UPF0122 protein HMPREF0083_02693</fullName>
    </recommendedName>
</protein>
<feature type="coiled-coil region" evidence="4">
    <location>
        <begin position="69"/>
        <end position="113"/>
    </location>
</feature>
<dbReference type="AlphaFoldDB" id="U1X3R0"/>
<comment type="caution">
    <text evidence="5">The sequence shown here is derived from an EMBL/GenBank/DDBJ whole genome shotgun (WGS) entry which is preliminary data.</text>
</comment>
<dbReference type="NCBIfam" id="NF045758">
    <property type="entry name" value="YlxM"/>
    <property type="match status" value="1"/>
</dbReference>
<dbReference type="InterPro" id="IPR013324">
    <property type="entry name" value="RNA_pol_sigma_r3/r4-like"/>
</dbReference>
<dbReference type="HAMAP" id="MF_00245">
    <property type="entry name" value="UPF0122"/>
    <property type="match status" value="1"/>
</dbReference>
<dbReference type="STRING" id="649747.HMPREF0083_02693"/>
<evidence type="ECO:0000256" key="3">
    <source>
        <dbReference type="HAMAP-Rule" id="MF_00245"/>
    </source>
</evidence>
<evidence type="ECO:0000256" key="2">
    <source>
        <dbReference type="ARBA" id="ARBA00024764"/>
    </source>
</evidence>